<dbReference type="AlphaFoldDB" id="A0AAU9XAX9"/>
<dbReference type="PANTHER" id="PTHR34615">
    <property type="entry name" value="PX DOMAIN-CONTAINING PROTEIN"/>
    <property type="match status" value="1"/>
</dbReference>
<comment type="caution">
    <text evidence="1">The sequence shown here is derived from an EMBL/GenBank/DDBJ whole genome shotgun (WGS) entry which is preliminary data.</text>
</comment>
<name>A0AAU9XAX9_9CNID</name>
<sequence>MSFDELQELFLLSHDDGTVDDAELLLLHEEFTPKNTDLSCGNYNRLELEDMNDSECLTQFRVKKRDSPILAEALQIPESFTCYQRSVESGMEGLCILLRRLSYPCRYSDVVCSDVLDFVYDTHSHRITRWNPTVLSPADPQIYSDAFAAKGAALQNCFGFIDGAIRP</sequence>
<protein>
    <submittedName>
        <fullName evidence="1">Uncharacterized protein</fullName>
    </submittedName>
</protein>
<gene>
    <name evidence="1" type="ORF">PMEA_00019549</name>
</gene>
<proteinExistence type="predicted"/>
<organism evidence="1 2">
    <name type="scientific">Pocillopora meandrina</name>
    <dbReference type="NCBI Taxonomy" id="46732"/>
    <lineage>
        <taxon>Eukaryota</taxon>
        <taxon>Metazoa</taxon>
        <taxon>Cnidaria</taxon>
        <taxon>Anthozoa</taxon>
        <taxon>Hexacorallia</taxon>
        <taxon>Scleractinia</taxon>
        <taxon>Astrocoeniina</taxon>
        <taxon>Pocilloporidae</taxon>
        <taxon>Pocillopora</taxon>
    </lineage>
</organism>
<evidence type="ECO:0000313" key="1">
    <source>
        <dbReference type="EMBL" id="CAH3141171.1"/>
    </source>
</evidence>
<accession>A0AAU9XAX9</accession>
<evidence type="ECO:0000313" key="2">
    <source>
        <dbReference type="Proteomes" id="UP001159428"/>
    </source>
</evidence>
<dbReference type="PANTHER" id="PTHR34615:SF1">
    <property type="entry name" value="PX DOMAIN-CONTAINING PROTEIN"/>
    <property type="match status" value="1"/>
</dbReference>
<dbReference type="EMBL" id="CALNXJ010000035">
    <property type="protein sequence ID" value="CAH3141171.1"/>
    <property type="molecule type" value="Genomic_DNA"/>
</dbReference>
<dbReference type="Proteomes" id="UP001159428">
    <property type="component" value="Unassembled WGS sequence"/>
</dbReference>
<keyword evidence="2" id="KW-1185">Reference proteome</keyword>
<reference evidence="1 2" key="1">
    <citation type="submission" date="2022-05" db="EMBL/GenBank/DDBJ databases">
        <authorList>
            <consortium name="Genoscope - CEA"/>
            <person name="William W."/>
        </authorList>
    </citation>
    <scope>NUCLEOTIDE SEQUENCE [LARGE SCALE GENOMIC DNA]</scope>
</reference>
<feature type="non-terminal residue" evidence="1">
    <location>
        <position position="167"/>
    </location>
</feature>